<name>A0ABN7WGP6_GIGMA</name>
<gene>
    <name evidence="1" type="ORF">GMARGA_LOCUS30803</name>
</gene>
<proteinExistence type="predicted"/>
<reference evidence="1 2" key="1">
    <citation type="submission" date="2021-06" db="EMBL/GenBank/DDBJ databases">
        <authorList>
            <person name="Kallberg Y."/>
            <person name="Tangrot J."/>
            <person name="Rosling A."/>
        </authorList>
    </citation>
    <scope>NUCLEOTIDE SEQUENCE [LARGE SCALE GENOMIC DNA]</scope>
    <source>
        <strain evidence="1 2">120-4 pot B 10/14</strain>
    </source>
</reference>
<evidence type="ECO:0000313" key="1">
    <source>
        <dbReference type="EMBL" id="CAG8831840.1"/>
    </source>
</evidence>
<organism evidence="1 2">
    <name type="scientific">Gigaspora margarita</name>
    <dbReference type="NCBI Taxonomy" id="4874"/>
    <lineage>
        <taxon>Eukaryota</taxon>
        <taxon>Fungi</taxon>
        <taxon>Fungi incertae sedis</taxon>
        <taxon>Mucoromycota</taxon>
        <taxon>Glomeromycotina</taxon>
        <taxon>Glomeromycetes</taxon>
        <taxon>Diversisporales</taxon>
        <taxon>Gigasporaceae</taxon>
        <taxon>Gigaspora</taxon>
    </lineage>
</organism>
<comment type="caution">
    <text evidence="1">The sequence shown here is derived from an EMBL/GenBank/DDBJ whole genome shotgun (WGS) entry which is preliminary data.</text>
</comment>
<keyword evidence="2" id="KW-1185">Reference proteome</keyword>
<sequence length="74" mass="8691">MSDRFQTILANILQTEPQVVSTILYSTDFSMLLLTRVTKTYTKLLSVEFSRSKRQLVYAYYLEELLQEESETSE</sequence>
<dbReference type="EMBL" id="CAJVQB010044359">
    <property type="protein sequence ID" value="CAG8831840.1"/>
    <property type="molecule type" value="Genomic_DNA"/>
</dbReference>
<feature type="non-terminal residue" evidence="1">
    <location>
        <position position="74"/>
    </location>
</feature>
<accession>A0ABN7WGP6</accession>
<evidence type="ECO:0000313" key="2">
    <source>
        <dbReference type="Proteomes" id="UP000789901"/>
    </source>
</evidence>
<dbReference type="Proteomes" id="UP000789901">
    <property type="component" value="Unassembled WGS sequence"/>
</dbReference>
<protein>
    <submittedName>
        <fullName evidence="1">46438_t:CDS:1</fullName>
    </submittedName>
</protein>